<dbReference type="Gene3D" id="3.90.1150.10">
    <property type="entry name" value="Aspartate Aminotransferase, domain 1"/>
    <property type="match status" value="1"/>
</dbReference>
<dbReference type="InParanoid" id="G8ZR09"/>
<keyword evidence="6 8" id="KW-0663">Pyridoxal phosphate</keyword>
<dbReference type="STRING" id="1076872.G8ZR09"/>
<dbReference type="RefSeq" id="XP_003680162.1">
    <property type="nucleotide sequence ID" value="XM_003680114.1"/>
</dbReference>
<dbReference type="Proteomes" id="UP000005627">
    <property type="component" value="Chromosome 3"/>
</dbReference>
<dbReference type="SUPFAM" id="SSF53383">
    <property type="entry name" value="PLP-dependent transferases"/>
    <property type="match status" value="1"/>
</dbReference>
<evidence type="ECO:0000256" key="5">
    <source>
        <dbReference type="ARBA" id="ARBA00022679"/>
    </source>
</evidence>
<evidence type="ECO:0000256" key="8">
    <source>
        <dbReference type="PIRSR" id="PIRSR000524-50"/>
    </source>
</evidence>
<evidence type="ECO:0000256" key="1">
    <source>
        <dbReference type="ARBA" id="ARBA00001933"/>
    </source>
</evidence>
<dbReference type="PANTHER" id="PTHR21152">
    <property type="entry name" value="AMINOTRANSFERASE CLASS V"/>
    <property type="match status" value="1"/>
</dbReference>
<accession>G8ZR09</accession>
<keyword evidence="5" id="KW-0808">Transferase</keyword>
<evidence type="ECO:0000256" key="4">
    <source>
        <dbReference type="ARBA" id="ARBA00022576"/>
    </source>
</evidence>
<dbReference type="FunFam" id="3.40.640.10:FF:000027">
    <property type="entry name" value="Serine--pyruvate aminotransferase, mitochondrial"/>
    <property type="match status" value="1"/>
</dbReference>
<dbReference type="EC" id="2.6.1.44" evidence="3"/>
<comment type="similarity">
    <text evidence="2">Belongs to the class-V pyridoxal-phosphate-dependent aminotransferase family.</text>
</comment>
<evidence type="ECO:0000313" key="11">
    <source>
        <dbReference type="Proteomes" id="UP000005627"/>
    </source>
</evidence>
<dbReference type="HOGENOM" id="CLU_027686_5_2_1"/>
<name>G8ZR09_TORDE</name>
<dbReference type="GO" id="GO:0005777">
    <property type="term" value="C:peroxisome"/>
    <property type="evidence" value="ECO:0007669"/>
    <property type="project" value="TreeGrafter"/>
</dbReference>
<feature type="modified residue" description="N6-(pyridoxal phosphate)lysine" evidence="8">
    <location>
        <position position="194"/>
    </location>
</feature>
<evidence type="ECO:0000256" key="7">
    <source>
        <dbReference type="PIRSR" id="PIRSR000524-1"/>
    </source>
</evidence>
<dbReference type="InterPro" id="IPR015424">
    <property type="entry name" value="PyrdxlP-dep_Trfase"/>
</dbReference>
<proteinExistence type="inferred from homology"/>
<gene>
    <name evidence="10" type="primary">TDEL0C00620</name>
    <name evidence="10" type="ORF">TDEL_0C00620</name>
</gene>
<evidence type="ECO:0000256" key="3">
    <source>
        <dbReference type="ARBA" id="ARBA00013049"/>
    </source>
</evidence>
<dbReference type="KEGG" id="tdl:TDEL_0C00620"/>
<evidence type="ECO:0000259" key="9">
    <source>
        <dbReference type="Pfam" id="PF00266"/>
    </source>
</evidence>
<dbReference type="FunFam" id="3.90.1150.10:FF:000049">
    <property type="entry name" value="Alanine-glyoxylate aminotransferase 1"/>
    <property type="match status" value="1"/>
</dbReference>
<evidence type="ECO:0000256" key="2">
    <source>
        <dbReference type="ARBA" id="ARBA00009236"/>
    </source>
</evidence>
<reference evidence="10 11" key="1">
    <citation type="journal article" date="2011" name="Proc. Natl. Acad. Sci. U.S.A.">
        <title>Evolutionary erosion of yeast sex chromosomes by mating-type switching accidents.</title>
        <authorList>
            <person name="Gordon J.L."/>
            <person name="Armisen D."/>
            <person name="Proux-Wera E."/>
            <person name="Oheigeartaigh S.S."/>
            <person name="Byrne K.P."/>
            <person name="Wolfe K.H."/>
        </authorList>
    </citation>
    <scope>NUCLEOTIDE SEQUENCE [LARGE SCALE GENOMIC DNA]</scope>
    <source>
        <strain evidence="11">ATCC 10662 / CBS 1146 / NBRC 0425 / NCYC 2629 / NRRL Y-866</strain>
    </source>
</reference>
<dbReference type="PANTHER" id="PTHR21152:SF24">
    <property type="entry name" value="ALANINE--GLYOXYLATE AMINOTRANSFERASE 1"/>
    <property type="match status" value="1"/>
</dbReference>
<dbReference type="GO" id="GO:0019265">
    <property type="term" value="P:glycine biosynthetic process, by transamination of glyoxylate"/>
    <property type="evidence" value="ECO:0007669"/>
    <property type="project" value="EnsemblFungi"/>
</dbReference>
<protein>
    <recommendedName>
        <fullName evidence="3">alanine--glyoxylate transaminase</fullName>
        <ecNumber evidence="3">2.6.1.44</ecNumber>
    </recommendedName>
</protein>
<dbReference type="InterPro" id="IPR015421">
    <property type="entry name" value="PyrdxlP-dep_Trfase_major"/>
</dbReference>
<dbReference type="GO" id="GO:0008453">
    <property type="term" value="F:alanine-glyoxylate transaminase activity"/>
    <property type="evidence" value="ECO:0007669"/>
    <property type="project" value="UniProtKB-EC"/>
</dbReference>
<dbReference type="FunCoup" id="G8ZR09">
    <property type="interactions" value="1446"/>
</dbReference>
<evidence type="ECO:0000256" key="6">
    <source>
        <dbReference type="ARBA" id="ARBA00022898"/>
    </source>
</evidence>
<dbReference type="Gene3D" id="3.40.640.10">
    <property type="entry name" value="Type I PLP-dependent aspartate aminotransferase-like (Major domain)"/>
    <property type="match status" value="1"/>
</dbReference>
<dbReference type="eggNOG" id="KOG2862">
    <property type="taxonomic scope" value="Eukaryota"/>
</dbReference>
<dbReference type="OrthoDB" id="7403325at2759"/>
<sequence length="374" mass="41292">MSNDTLLIPGPIVISEKVQQALGSPSCSPTVPEFVNLFQGVLKNCRKLFRAHETQGQPIVLVGSGTLGWDVAAANLVDPEDEVLVLGTGYFSDSFQDCLELYGAKVDKLEAPLGDQVPFQEVEQQLKKKQYKAITITQVDTSTGVLSNVQRIAELVHELSPSTFIIVDGVCSIGCEEFEFDKWGIDFCLSASQKAIGAAPGLSISMISQRALEHALDPSRKPRSYYASLKKWIPVMQAYEDQKPKYFATLSVQMVKSLDVALKELLADGLELRWEKHRKTSEWLKKKLTDDLGFKLVTKYPSEAAAHGLTVFYVKDPPKLISYLKQHGTVITGGIHKQIASQCVRIGHMGVSVCSEQLDHIPACYKLIAESNIH</sequence>
<dbReference type="AlphaFoldDB" id="G8ZR09"/>
<comment type="cofactor">
    <cofactor evidence="1 8">
        <name>pyridoxal 5'-phosphate</name>
        <dbReference type="ChEBI" id="CHEBI:597326"/>
    </cofactor>
</comment>
<keyword evidence="4" id="KW-0032">Aminotransferase</keyword>
<dbReference type="Pfam" id="PF00266">
    <property type="entry name" value="Aminotran_5"/>
    <property type="match status" value="1"/>
</dbReference>
<dbReference type="GeneID" id="11500286"/>
<feature type="binding site" evidence="7">
    <location>
        <position position="345"/>
    </location>
    <ligand>
        <name>substrate</name>
    </ligand>
</feature>
<organism evidence="10 11">
    <name type="scientific">Torulaspora delbrueckii</name>
    <name type="common">Yeast</name>
    <name type="synonym">Candida colliculosa</name>
    <dbReference type="NCBI Taxonomy" id="4950"/>
    <lineage>
        <taxon>Eukaryota</taxon>
        <taxon>Fungi</taxon>
        <taxon>Dikarya</taxon>
        <taxon>Ascomycota</taxon>
        <taxon>Saccharomycotina</taxon>
        <taxon>Saccharomycetes</taxon>
        <taxon>Saccharomycetales</taxon>
        <taxon>Saccharomycetaceae</taxon>
        <taxon>Torulaspora</taxon>
    </lineage>
</organism>
<dbReference type="PIRSF" id="PIRSF000524">
    <property type="entry name" value="SPT"/>
    <property type="match status" value="1"/>
</dbReference>
<dbReference type="InterPro" id="IPR000192">
    <property type="entry name" value="Aminotrans_V_dom"/>
</dbReference>
<feature type="domain" description="Aminotransferase class V" evidence="9">
    <location>
        <begin position="39"/>
        <end position="356"/>
    </location>
</feature>
<keyword evidence="11" id="KW-1185">Reference proteome</keyword>
<dbReference type="InterPro" id="IPR015422">
    <property type="entry name" value="PyrdxlP-dep_Trfase_small"/>
</dbReference>
<evidence type="ECO:0000313" key="10">
    <source>
        <dbReference type="EMBL" id="CCE90951.1"/>
    </source>
</evidence>
<dbReference type="EMBL" id="HE616744">
    <property type="protein sequence ID" value="CCE90951.1"/>
    <property type="molecule type" value="Genomic_DNA"/>
</dbReference>
<dbReference type="GO" id="GO:0004760">
    <property type="term" value="F:L-serine-pyruvate transaminase activity"/>
    <property type="evidence" value="ECO:0007669"/>
    <property type="project" value="TreeGrafter"/>
</dbReference>
<dbReference type="InterPro" id="IPR024169">
    <property type="entry name" value="SP_NH2Trfase/AEP_transaminase"/>
</dbReference>